<evidence type="ECO:0000256" key="3">
    <source>
        <dbReference type="ARBA" id="ARBA00016337"/>
    </source>
</evidence>
<dbReference type="InterPro" id="IPR024932">
    <property type="entry name" value="ApbE"/>
</dbReference>
<organism evidence="11 12">
    <name type="scientific">Muricoccus vinaceus</name>
    <dbReference type="NCBI Taxonomy" id="424704"/>
    <lineage>
        <taxon>Bacteria</taxon>
        <taxon>Pseudomonadati</taxon>
        <taxon>Pseudomonadota</taxon>
        <taxon>Alphaproteobacteria</taxon>
        <taxon>Acetobacterales</taxon>
        <taxon>Roseomonadaceae</taxon>
        <taxon>Muricoccus</taxon>
    </lineage>
</organism>
<protein>
    <recommendedName>
        <fullName evidence="3">FAD:protein FMN transferase</fullName>
        <ecNumber evidence="2">2.7.1.180</ecNumber>
    </recommendedName>
    <alternativeName>
        <fullName evidence="9">Flavin transferase</fullName>
    </alternativeName>
</protein>
<evidence type="ECO:0000256" key="1">
    <source>
        <dbReference type="ARBA" id="ARBA00001946"/>
    </source>
</evidence>
<dbReference type="PANTHER" id="PTHR30040:SF2">
    <property type="entry name" value="FAD:PROTEIN FMN TRANSFERASE"/>
    <property type="match status" value="1"/>
</dbReference>
<keyword evidence="4" id="KW-0285">Flavoprotein</keyword>
<evidence type="ECO:0000256" key="6">
    <source>
        <dbReference type="ARBA" id="ARBA00022723"/>
    </source>
</evidence>
<dbReference type="Pfam" id="PF10029">
    <property type="entry name" value="DUF2271"/>
    <property type="match status" value="1"/>
</dbReference>
<keyword evidence="8" id="KW-0460">Magnesium</keyword>
<dbReference type="Proteomes" id="UP001589789">
    <property type="component" value="Unassembled WGS sequence"/>
</dbReference>
<dbReference type="Gene3D" id="2.60.40.4070">
    <property type="match status" value="1"/>
</dbReference>
<name>A0ABV6IVK7_9PROT</name>
<evidence type="ECO:0000256" key="9">
    <source>
        <dbReference type="ARBA" id="ARBA00031306"/>
    </source>
</evidence>
<dbReference type="PANTHER" id="PTHR30040">
    <property type="entry name" value="THIAMINE BIOSYNTHESIS LIPOPROTEIN APBE"/>
    <property type="match status" value="1"/>
</dbReference>
<keyword evidence="7" id="KW-0274">FAD</keyword>
<evidence type="ECO:0000256" key="2">
    <source>
        <dbReference type="ARBA" id="ARBA00011955"/>
    </source>
</evidence>
<proteinExistence type="predicted"/>
<comment type="catalytic activity">
    <reaction evidence="10">
        <text>L-threonyl-[protein] + FAD = FMN-L-threonyl-[protein] + AMP + H(+)</text>
        <dbReference type="Rhea" id="RHEA:36847"/>
        <dbReference type="Rhea" id="RHEA-COMP:11060"/>
        <dbReference type="Rhea" id="RHEA-COMP:11061"/>
        <dbReference type="ChEBI" id="CHEBI:15378"/>
        <dbReference type="ChEBI" id="CHEBI:30013"/>
        <dbReference type="ChEBI" id="CHEBI:57692"/>
        <dbReference type="ChEBI" id="CHEBI:74257"/>
        <dbReference type="ChEBI" id="CHEBI:456215"/>
        <dbReference type="EC" id="2.7.1.180"/>
    </reaction>
</comment>
<evidence type="ECO:0000313" key="11">
    <source>
        <dbReference type="EMBL" id="MFC0387639.1"/>
    </source>
</evidence>
<keyword evidence="6" id="KW-0479">Metal-binding</keyword>
<evidence type="ECO:0000256" key="8">
    <source>
        <dbReference type="ARBA" id="ARBA00022842"/>
    </source>
</evidence>
<gene>
    <name evidence="11" type="ORF">ACFFIC_19130</name>
</gene>
<evidence type="ECO:0000256" key="5">
    <source>
        <dbReference type="ARBA" id="ARBA00022679"/>
    </source>
</evidence>
<keyword evidence="5" id="KW-0808">Transferase</keyword>
<reference evidence="11 12" key="1">
    <citation type="submission" date="2024-09" db="EMBL/GenBank/DDBJ databases">
        <authorList>
            <person name="Sun Q."/>
            <person name="Mori K."/>
        </authorList>
    </citation>
    <scope>NUCLEOTIDE SEQUENCE [LARGE SCALE GENOMIC DNA]</scope>
    <source>
        <strain evidence="11 12">CCM 7468</strain>
    </source>
</reference>
<dbReference type="InterPro" id="IPR003374">
    <property type="entry name" value="ApbE-like_sf"/>
</dbReference>
<evidence type="ECO:0000256" key="7">
    <source>
        <dbReference type="ARBA" id="ARBA00022827"/>
    </source>
</evidence>
<dbReference type="Pfam" id="PF02424">
    <property type="entry name" value="ApbE"/>
    <property type="match status" value="1"/>
</dbReference>
<keyword evidence="12" id="KW-1185">Reference proteome</keyword>
<dbReference type="EC" id="2.7.1.180" evidence="2"/>
<evidence type="ECO:0000313" key="12">
    <source>
        <dbReference type="Proteomes" id="UP001589789"/>
    </source>
</evidence>
<dbReference type="EMBL" id="JBHLVZ010000069">
    <property type="protein sequence ID" value="MFC0387639.1"/>
    <property type="molecule type" value="Genomic_DNA"/>
</dbReference>
<comment type="cofactor">
    <cofactor evidence="1">
        <name>Mg(2+)</name>
        <dbReference type="ChEBI" id="CHEBI:18420"/>
    </cofactor>
</comment>
<sequence length="498" mass="52639">MFLHTAASTLALFAAADASPWRFHADHVLGTSLDMEVVARQPLAARLARQVVLAEIGRLDGLLSGWRRDSGLAALNDADGPLTVSPELYDVLAMATRFRAVTKGAFDERLGEVVRLWQELGSTAEQGPDPATLQAALVLARQPVALDGATRRVTRLAGLTFALDGLAKGYVIDAAMAAARRAVPGLHGLMLDIGGDLRCWGQAPTEAGWRVGVSDPARLREGGGLLDVVRVTDGAVATSGTGERDLPVSGRKLSHLLSPFTGIPLEGVSSATVVAGTAAEADALATALAVMPPTLGIALADGLPRVEASIVAAPGERHVSTGWRGMAVPGPDGGGVTLVQGRAAQTGPGWPSGFELEIQYEVPAIRAARYRKPYVAIWIGDEQGRLVRTLLLLGGRPYWQDSNYVWWRRQGGDAAATVEAISRPTRAPGRYTVTWDGKDDGDRPVRPGRYTVNVEAVRQFGGHDHASTPLILGAEPTEASIPAEGEIGATRLRYGRPR</sequence>
<evidence type="ECO:0000256" key="4">
    <source>
        <dbReference type="ARBA" id="ARBA00022630"/>
    </source>
</evidence>
<evidence type="ECO:0000256" key="10">
    <source>
        <dbReference type="ARBA" id="ARBA00048540"/>
    </source>
</evidence>
<dbReference type="InterPro" id="IPR014469">
    <property type="entry name" value="DUF2271"/>
</dbReference>
<dbReference type="RefSeq" id="WP_377053288.1">
    <property type="nucleotide sequence ID" value="NZ_JBHLVZ010000069.1"/>
</dbReference>
<comment type="caution">
    <text evidence="11">The sequence shown here is derived from an EMBL/GenBank/DDBJ whole genome shotgun (WGS) entry which is preliminary data.</text>
</comment>
<dbReference type="SUPFAM" id="SSF143631">
    <property type="entry name" value="ApbE-like"/>
    <property type="match status" value="1"/>
</dbReference>
<accession>A0ABV6IVK7</accession>
<dbReference type="Gene3D" id="3.10.520.10">
    <property type="entry name" value="ApbE-like domains"/>
    <property type="match status" value="1"/>
</dbReference>